<dbReference type="InterPro" id="IPR015946">
    <property type="entry name" value="KH_dom-like_a/b"/>
</dbReference>
<keyword evidence="2" id="KW-0963">Cytoplasm</keyword>
<dbReference type="GO" id="GO:0030490">
    <property type="term" value="P:maturation of SSU-rRNA"/>
    <property type="evidence" value="ECO:0007669"/>
    <property type="project" value="UniProtKB-UniRule"/>
</dbReference>
<accession>A0A7W7Y405</accession>
<dbReference type="EMBL" id="JACHID010000005">
    <property type="protein sequence ID" value="MBB5021681.1"/>
    <property type="molecule type" value="Genomic_DNA"/>
</dbReference>
<dbReference type="Pfam" id="PF02033">
    <property type="entry name" value="RBFA"/>
    <property type="match status" value="1"/>
</dbReference>
<evidence type="ECO:0000256" key="1">
    <source>
        <dbReference type="ARBA" id="ARBA00022517"/>
    </source>
</evidence>
<dbReference type="RefSeq" id="WP_183730819.1">
    <property type="nucleotide sequence ID" value="NZ_JACHID010000005.1"/>
</dbReference>
<evidence type="ECO:0000313" key="3">
    <source>
        <dbReference type="EMBL" id="MBB5021681.1"/>
    </source>
</evidence>
<dbReference type="PROSITE" id="PS01319">
    <property type="entry name" value="RBFA"/>
    <property type="match status" value="1"/>
</dbReference>
<comment type="subunit">
    <text evidence="2">Monomer. Binds 30S ribosomal subunits, but not 50S ribosomal subunits or 70S ribosomes.</text>
</comment>
<comment type="subcellular location">
    <subcellularLocation>
        <location evidence="2">Cytoplasm</location>
    </subcellularLocation>
</comment>
<dbReference type="GO" id="GO:0043024">
    <property type="term" value="F:ribosomal small subunit binding"/>
    <property type="evidence" value="ECO:0007669"/>
    <property type="project" value="TreeGrafter"/>
</dbReference>
<dbReference type="InterPro" id="IPR020053">
    <property type="entry name" value="Ribosome-bd_factorA_CS"/>
</dbReference>
<name>A0A7W7Y405_9BACT</name>
<organism evidence="3 4">
    <name type="scientific">Desulfurispira natronophila</name>
    <dbReference type="NCBI Taxonomy" id="682562"/>
    <lineage>
        <taxon>Bacteria</taxon>
        <taxon>Pseudomonadati</taxon>
        <taxon>Chrysiogenota</taxon>
        <taxon>Chrysiogenia</taxon>
        <taxon>Chrysiogenales</taxon>
        <taxon>Chrysiogenaceae</taxon>
        <taxon>Desulfurispira</taxon>
    </lineage>
</organism>
<protein>
    <recommendedName>
        <fullName evidence="2">Ribosome-binding factor A</fullName>
    </recommendedName>
</protein>
<keyword evidence="1 2" id="KW-0690">Ribosome biogenesis</keyword>
<proteinExistence type="inferred from homology"/>
<comment type="similarity">
    <text evidence="2">Belongs to the RbfA family.</text>
</comment>
<keyword evidence="4" id="KW-1185">Reference proteome</keyword>
<dbReference type="Gene3D" id="3.30.300.20">
    <property type="match status" value="1"/>
</dbReference>
<dbReference type="InterPro" id="IPR000238">
    <property type="entry name" value="RbfA"/>
</dbReference>
<dbReference type="HAMAP" id="MF_00003">
    <property type="entry name" value="RbfA"/>
    <property type="match status" value="1"/>
</dbReference>
<dbReference type="InterPro" id="IPR023799">
    <property type="entry name" value="RbfA_dom_sf"/>
</dbReference>
<dbReference type="SUPFAM" id="SSF89919">
    <property type="entry name" value="Ribosome-binding factor A, RbfA"/>
    <property type="match status" value="1"/>
</dbReference>
<dbReference type="NCBIfam" id="TIGR00082">
    <property type="entry name" value="rbfA"/>
    <property type="match status" value="1"/>
</dbReference>
<sequence>MSVRIEKVNSQMLQTLSIILQREMPSECGLVNINAVQTSSDITMAKVYYGVLGDETQTTMAQAWIEKHTKTVQHHLSQELRHMRRVPQLRFIYDEGSQHSIRVTQILDELKRQEEER</sequence>
<dbReference type="GO" id="GO:0005829">
    <property type="term" value="C:cytosol"/>
    <property type="evidence" value="ECO:0007669"/>
    <property type="project" value="TreeGrafter"/>
</dbReference>
<evidence type="ECO:0000256" key="2">
    <source>
        <dbReference type="HAMAP-Rule" id="MF_00003"/>
    </source>
</evidence>
<dbReference type="Proteomes" id="UP000528322">
    <property type="component" value="Unassembled WGS sequence"/>
</dbReference>
<evidence type="ECO:0000313" key="4">
    <source>
        <dbReference type="Proteomes" id="UP000528322"/>
    </source>
</evidence>
<dbReference type="AlphaFoldDB" id="A0A7W7Y405"/>
<dbReference type="PANTHER" id="PTHR33515">
    <property type="entry name" value="RIBOSOME-BINDING FACTOR A, CHLOROPLASTIC-RELATED"/>
    <property type="match status" value="1"/>
</dbReference>
<gene>
    <name evidence="2" type="primary">rbfA</name>
    <name evidence="3" type="ORF">HNR37_000994</name>
</gene>
<comment type="caution">
    <text evidence="3">The sequence shown here is derived from an EMBL/GenBank/DDBJ whole genome shotgun (WGS) entry which is preliminary data.</text>
</comment>
<dbReference type="PANTHER" id="PTHR33515:SF1">
    <property type="entry name" value="RIBOSOME-BINDING FACTOR A, CHLOROPLASTIC-RELATED"/>
    <property type="match status" value="1"/>
</dbReference>
<reference evidence="3 4" key="1">
    <citation type="submission" date="2020-08" db="EMBL/GenBank/DDBJ databases">
        <title>Genomic Encyclopedia of Type Strains, Phase IV (KMG-IV): sequencing the most valuable type-strain genomes for metagenomic binning, comparative biology and taxonomic classification.</title>
        <authorList>
            <person name="Goeker M."/>
        </authorList>
    </citation>
    <scope>NUCLEOTIDE SEQUENCE [LARGE SCALE GENOMIC DNA]</scope>
    <source>
        <strain evidence="3 4">DSM 22071</strain>
    </source>
</reference>
<comment type="function">
    <text evidence="2">One of several proteins that assist in the late maturation steps of the functional core of the 30S ribosomal subunit. Associates with free 30S ribosomal subunits (but not with 30S subunits that are part of 70S ribosomes or polysomes). Required for efficient processing of 16S rRNA. May interact with the 5'-terminal helix region of 16S rRNA.</text>
</comment>